<proteinExistence type="predicted"/>
<feature type="compositionally biased region" description="Pro residues" evidence="1">
    <location>
        <begin position="11"/>
        <end position="20"/>
    </location>
</feature>
<sequence length="72" mass="7972">MPEVVQNGKVPPAPPPPPPPEKPRRADGRRRAMKKVDELHPAVEPATGMKLDSRFSNKQPSLLNYNTATYAQ</sequence>
<organism evidence="2 3">
    <name type="scientific">Ancylostoma duodenale</name>
    <dbReference type="NCBI Taxonomy" id="51022"/>
    <lineage>
        <taxon>Eukaryota</taxon>
        <taxon>Metazoa</taxon>
        <taxon>Ecdysozoa</taxon>
        <taxon>Nematoda</taxon>
        <taxon>Chromadorea</taxon>
        <taxon>Rhabditida</taxon>
        <taxon>Rhabditina</taxon>
        <taxon>Rhabditomorpha</taxon>
        <taxon>Strongyloidea</taxon>
        <taxon>Ancylostomatidae</taxon>
        <taxon>Ancylostomatinae</taxon>
        <taxon>Ancylostoma</taxon>
    </lineage>
</organism>
<keyword evidence="3" id="KW-1185">Reference proteome</keyword>
<evidence type="ECO:0000313" key="3">
    <source>
        <dbReference type="Proteomes" id="UP000054047"/>
    </source>
</evidence>
<dbReference type="Proteomes" id="UP000054047">
    <property type="component" value="Unassembled WGS sequence"/>
</dbReference>
<feature type="region of interest" description="Disordered" evidence="1">
    <location>
        <begin position="1"/>
        <end position="72"/>
    </location>
</feature>
<reference evidence="2 3" key="1">
    <citation type="submission" date="2013-12" db="EMBL/GenBank/DDBJ databases">
        <title>Draft genome of the parsitic nematode Ancylostoma duodenale.</title>
        <authorList>
            <person name="Mitreva M."/>
        </authorList>
    </citation>
    <scope>NUCLEOTIDE SEQUENCE [LARGE SCALE GENOMIC DNA]</scope>
    <source>
        <strain evidence="2 3">Zhejiang</strain>
    </source>
</reference>
<feature type="compositionally biased region" description="Polar residues" evidence="1">
    <location>
        <begin position="54"/>
        <end position="72"/>
    </location>
</feature>
<accession>A0A0C2FTN5</accession>
<name>A0A0C2FTN5_9BILA</name>
<feature type="compositionally biased region" description="Basic and acidic residues" evidence="1">
    <location>
        <begin position="21"/>
        <end position="41"/>
    </location>
</feature>
<protein>
    <submittedName>
        <fullName evidence="2">Uncharacterized protein</fullName>
    </submittedName>
</protein>
<dbReference type="OrthoDB" id="10519919at2759"/>
<evidence type="ECO:0000256" key="1">
    <source>
        <dbReference type="SAM" id="MobiDB-lite"/>
    </source>
</evidence>
<evidence type="ECO:0000313" key="2">
    <source>
        <dbReference type="EMBL" id="KIH50039.1"/>
    </source>
</evidence>
<dbReference type="AlphaFoldDB" id="A0A0C2FTN5"/>
<gene>
    <name evidence="2" type="ORF">ANCDUO_19881</name>
</gene>
<dbReference type="EMBL" id="KN751008">
    <property type="protein sequence ID" value="KIH50039.1"/>
    <property type="molecule type" value="Genomic_DNA"/>
</dbReference>